<protein>
    <submittedName>
        <fullName evidence="1">Uncharacterized protein</fullName>
    </submittedName>
</protein>
<keyword evidence="2" id="KW-1185">Reference proteome</keyword>
<proteinExistence type="predicted"/>
<dbReference type="EMBL" id="CP050831">
    <property type="protein sequence ID" value="QIU94641.1"/>
    <property type="molecule type" value="Genomic_DNA"/>
</dbReference>
<evidence type="ECO:0000313" key="1">
    <source>
        <dbReference type="EMBL" id="QIU94641.1"/>
    </source>
</evidence>
<name>A0A6H0KNN2_9BACE</name>
<accession>A0A6H0KNN2</accession>
<dbReference type="KEGG" id="bfc:BacF7301_11030"/>
<organism evidence="1 2">
    <name type="scientific">Bacteroides faecium</name>
    <dbReference type="NCBI Taxonomy" id="2715212"/>
    <lineage>
        <taxon>Bacteria</taxon>
        <taxon>Pseudomonadati</taxon>
        <taxon>Bacteroidota</taxon>
        <taxon>Bacteroidia</taxon>
        <taxon>Bacteroidales</taxon>
        <taxon>Bacteroidaceae</taxon>
        <taxon>Bacteroides</taxon>
    </lineage>
</organism>
<reference evidence="1 2" key="1">
    <citation type="submission" date="2020-03" db="EMBL/GenBank/DDBJ databases">
        <title>Genomic analysis of Bacteroides faecium CBA7301.</title>
        <authorList>
            <person name="Kim J."/>
            <person name="Roh S.W."/>
        </authorList>
    </citation>
    <scope>NUCLEOTIDE SEQUENCE [LARGE SCALE GENOMIC DNA]</scope>
    <source>
        <strain evidence="1 2">CBA7301</strain>
    </source>
</reference>
<dbReference type="AlphaFoldDB" id="A0A6H0KNN2"/>
<gene>
    <name evidence="1" type="ORF">BacF7301_11030</name>
</gene>
<evidence type="ECO:0000313" key="2">
    <source>
        <dbReference type="Proteomes" id="UP000501780"/>
    </source>
</evidence>
<sequence length="79" mass="9707">METNIDKRKRLIRALLAEHLLPEEKQNLLKRNSVEKEMKKQWKQFENDPVNSRIKKRIWRNIQRSCEGRSKTLVHIELW</sequence>
<dbReference type="Proteomes" id="UP000501780">
    <property type="component" value="Chromosome"/>
</dbReference>
<dbReference type="RefSeq" id="WP_167962748.1">
    <property type="nucleotide sequence ID" value="NZ_CP050831.1"/>
</dbReference>